<keyword evidence="2" id="KW-0812">Transmembrane</keyword>
<feature type="transmembrane region" description="Helical" evidence="2">
    <location>
        <begin position="61"/>
        <end position="87"/>
    </location>
</feature>
<dbReference type="EMBL" id="CP045120">
    <property type="protein sequence ID" value="QIN85508.1"/>
    <property type="molecule type" value="Genomic_DNA"/>
</dbReference>
<keyword evidence="2" id="KW-0472">Membrane</keyword>
<feature type="compositionally biased region" description="Basic residues" evidence="1">
    <location>
        <begin position="570"/>
        <end position="584"/>
    </location>
</feature>
<dbReference type="InterPro" id="IPR027417">
    <property type="entry name" value="P-loop_NTPase"/>
</dbReference>
<name>A0A6G8QGC0_9ACTN</name>
<dbReference type="PANTHER" id="PTHR30121:SF11">
    <property type="entry name" value="AAA+ ATPASE DOMAIN-CONTAINING PROTEIN"/>
    <property type="match status" value="1"/>
</dbReference>
<dbReference type="RefSeq" id="WP_166180881.1">
    <property type="nucleotide sequence ID" value="NZ_CP045120.1"/>
</dbReference>
<geneLocation type="plasmid" evidence="3 4">
    <name>unnamed1</name>
</geneLocation>
<gene>
    <name evidence="3" type="ORF">GBA63_22690</name>
</gene>
<keyword evidence="4" id="KW-1185">Reference proteome</keyword>
<keyword evidence="3" id="KW-0614">Plasmid</keyword>
<organism evidence="3 4">
    <name type="scientific">Rubrobacter tropicus</name>
    <dbReference type="NCBI Taxonomy" id="2653851"/>
    <lineage>
        <taxon>Bacteria</taxon>
        <taxon>Bacillati</taxon>
        <taxon>Actinomycetota</taxon>
        <taxon>Rubrobacteria</taxon>
        <taxon>Rubrobacterales</taxon>
        <taxon>Rubrobacteraceae</taxon>
        <taxon>Rubrobacter</taxon>
    </lineage>
</organism>
<reference evidence="3 4" key="1">
    <citation type="submission" date="2019-10" db="EMBL/GenBank/DDBJ databases">
        <title>Rubrobacter sp nov SCSIO 52090 isolated from a deep-sea sediment in the South China Sea.</title>
        <authorList>
            <person name="Chen R.W."/>
        </authorList>
    </citation>
    <scope>NUCLEOTIDE SEQUENCE [LARGE SCALE GENOMIC DNA]</scope>
    <source>
        <strain evidence="3 4">SCSIO 52909</strain>
        <plasmid evidence="3 4">unnamed1</plasmid>
    </source>
</reference>
<dbReference type="AlphaFoldDB" id="A0A6G8QGC0"/>
<dbReference type="Proteomes" id="UP000501452">
    <property type="component" value="Plasmid unnamed1"/>
</dbReference>
<feature type="region of interest" description="Disordered" evidence="1">
    <location>
        <begin position="545"/>
        <end position="584"/>
    </location>
</feature>
<evidence type="ECO:0000256" key="1">
    <source>
        <dbReference type="SAM" id="MobiDB-lite"/>
    </source>
</evidence>
<proteinExistence type="predicted"/>
<dbReference type="SUPFAM" id="SSF52540">
    <property type="entry name" value="P-loop containing nucleoside triphosphate hydrolases"/>
    <property type="match status" value="1"/>
</dbReference>
<evidence type="ECO:0000256" key="2">
    <source>
        <dbReference type="SAM" id="Phobius"/>
    </source>
</evidence>
<evidence type="ECO:0000313" key="4">
    <source>
        <dbReference type="Proteomes" id="UP000501452"/>
    </source>
</evidence>
<keyword evidence="3" id="KW-0238">DNA-binding</keyword>
<dbReference type="PANTHER" id="PTHR30121">
    <property type="entry name" value="UNCHARACTERIZED PROTEIN YJGR-RELATED"/>
    <property type="match status" value="1"/>
</dbReference>
<dbReference type="GO" id="GO:0003677">
    <property type="term" value="F:DNA binding"/>
    <property type="evidence" value="ECO:0007669"/>
    <property type="project" value="UniProtKB-KW"/>
</dbReference>
<sequence>MKHLPLPVLDAAPALGGALAFQGIGDGSREVGEKLADKLPGWLEAAGRLKDTVLGAVDNPLVVAAVVAVIATVVALVAAVVVGVPAATYHALLALRALPSDLVVADRREKGVDGFVSMPVTLRWADRCSHVQCLGPTGSGKTYALLPWIVQDLLAGRSVAIVQIHGDLVDRAIEYADAMGATAHVCDFSDESSLKLNLLAGENTQKVANRAASAVRAVASHYPHYQNVAEEVTRRFVTLARSWTAHMGGSEDDADVELWRWLLYDRPQLDRVLDVTYVEDEQGRRTGGVRVNAPWLDHFTATWFEQRFLVWSEYQREQNCAGVEMFLNRILSEDAARRRMCPGVSEPELDLYGEMRSAAHRLSDASRGTSHTLGKLVVVKAPVDALDTEPARAIAYWALKTVQDATLTRREDADPLCVYLDELPTLIGKGHREEVDAFTGWLANVRKLGVAVTVAYQGYSLLQDVLVGSLDTNGRNVLVLGGLAERDIRKVQRALGEEQEVEDERIADGPFGTETVTSRGRRTQEKPAKSFDELKYMRRGEGLWMGVRDGADQKPVKTRSRHLRPPEAYRKHHRSKPARRKARR</sequence>
<dbReference type="Gene3D" id="3.40.50.300">
    <property type="entry name" value="P-loop containing nucleotide triphosphate hydrolases"/>
    <property type="match status" value="2"/>
</dbReference>
<evidence type="ECO:0000313" key="3">
    <source>
        <dbReference type="EMBL" id="QIN85508.1"/>
    </source>
</evidence>
<accession>A0A6G8QGC0</accession>
<protein>
    <submittedName>
        <fullName evidence="3">Type IV secretion system DNA-binding domain-containing protein</fullName>
    </submittedName>
</protein>
<dbReference type="InterPro" id="IPR051162">
    <property type="entry name" value="T4SS_component"/>
</dbReference>
<dbReference type="KEGG" id="rub:GBA63_22690"/>
<keyword evidence="2" id="KW-1133">Transmembrane helix</keyword>